<evidence type="ECO:0000313" key="3">
    <source>
        <dbReference type="Proteomes" id="UP000039046"/>
    </source>
</evidence>
<evidence type="ECO:0000256" key="1">
    <source>
        <dbReference type="SAM" id="MobiDB-lite"/>
    </source>
</evidence>
<feature type="region of interest" description="Disordered" evidence="1">
    <location>
        <begin position="1"/>
        <end position="22"/>
    </location>
</feature>
<dbReference type="OrthoDB" id="436852at2759"/>
<dbReference type="HOGENOM" id="CLU_689256_0_0_1"/>
<name>A0A0A1TGM6_9HYPO</name>
<reference evidence="2 3" key="1">
    <citation type="journal article" date="2015" name="Genome Announc.">
        <title>Draft Genome Sequence and Gene Annotation of the Entomopathogenic Fungus Verticillium hemipterigenum.</title>
        <authorList>
            <person name="Horn F."/>
            <person name="Habel A."/>
            <person name="Scharf D.H."/>
            <person name="Dworschak J."/>
            <person name="Brakhage A.A."/>
            <person name="Guthke R."/>
            <person name="Hertweck C."/>
            <person name="Linde J."/>
        </authorList>
    </citation>
    <scope>NUCLEOTIDE SEQUENCE [LARGE SCALE GENOMIC DNA]</scope>
</reference>
<organism evidence="2 3">
    <name type="scientific">[Torrubiella] hemipterigena</name>
    <dbReference type="NCBI Taxonomy" id="1531966"/>
    <lineage>
        <taxon>Eukaryota</taxon>
        <taxon>Fungi</taxon>
        <taxon>Dikarya</taxon>
        <taxon>Ascomycota</taxon>
        <taxon>Pezizomycotina</taxon>
        <taxon>Sordariomycetes</taxon>
        <taxon>Hypocreomycetidae</taxon>
        <taxon>Hypocreales</taxon>
        <taxon>Clavicipitaceae</taxon>
        <taxon>Clavicipitaceae incertae sedis</taxon>
        <taxon>'Torrubiella' clade</taxon>
    </lineage>
</organism>
<feature type="compositionally biased region" description="Basic and acidic residues" evidence="1">
    <location>
        <begin position="1"/>
        <end position="11"/>
    </location>
</feature>
<keyword evidence="3" id="KW-1185">Reference proteome</keyword>
<dbReference type="EMBL" id="CDHN01000002">
    <property type="protein sequence ID" value="CEJ87882.1"/>
    <property type="molecule type" value="Genomic_DNA"/>
</dbReference>
<evidence type="ECO:0000313" key="2">
    <source>
        <dbReference type="EMBL" id="CEJ87882.1"/>
    </source>
</evidence>
<accession>A0A0A1TGM6</accession>
<proteinExistence type="predicted"/>
<dbReference type="AlphaFoldDB" id="A0A0A1TGM6"/>
<sequence>MERDRETRHDDDGTDASEGTPLLYNVFHGGQVRKKRKTLDEAAVDSDVEPKLLKRRYQNIILTRSNARDVVTAPKVFPKHLIPPDEREVSPEPDETPQDSSRQGLRVTLEIGAHKDSVDAILHEPNQRLRPLINSHDTLHLDGLCRGEDFPVRKEDGAIIQKVLASGALLPRDDPTLTDNLADNLTAQAAGLFGRVKHAILLVYPTQCAAWFSRLDVDSEDQELSKLQYLVFVPTESLASQLSVILRPLTIPRVAPEIWTFFTNTPLLSSPDDLFITPQTHIFLLFPYGAAGQVQSAILTDFLRLVYPACQLFSSASPNDWSAFCKMTKGIIIAHERCIPLPHKVRADRDLDEIVSQLFIFHMPEPSSNSTLPLIIDARYGIWLERVHRHLLSSESLTHL</sequence>
<gene>
    <name evidence="2" type="ORF">VHEMI04540</name>
</gene>
<protein>
    <submittedName>
        <fullName evidence="2">Uncharacterized protein</fullName>
    </submittedName>
</protein>
<dbReference type="Proteomes" id="UP000039046">
    <property type="component" value="Unassembled WGS sequence"/>
</dbReference>
<feature type="region of interest" description="Disordered" evidence="1">
    <location>
        <begin position="77"/>
        <end position="104"/>
    </location>
</feature>